<protein>
    <recommendedName>
        <fullName evidence="3">Ferritin-like diiron domain-containing protein</fullName>
    </recommendedName>
</protein>
<feature type="region of interest" description="Disordered" evidence="1">
    <location>
        <begin position="23"/>
        <end position="42"/>
    </location>
</feature>
<keyword evidence="5" id="KW-1185">Reference proteome</keyword>
<organism evidence="4 5">
    <name type="scientific">Mycobacterium seoulense</name>
    <dbReference type="NCBI Taxonomy" id="386911"/>
    <lineage>
        <taxon>Bacteria</taxon>
        <taxon>Bacillati</taxon>
        <taxon>Actinomycetota</taxon>
        <taxon>Actinomycetes</taxon>
        <taxon>Mycobacteriales</taxon>
        <taxon>Mycobacteriaceae</taxon>
        <taxon>Mycobacterium</taxon>
    </lineage>
</organism>
<evidence type="ECO:0000259" key="3">
    <source>
        <dbReference type="PROSITE" id="PS50905"/>
    </source>
</evidence>
<keyword evidence="2" id="KW-0732">Signal</keyword>
<dbReference type="GO" id="GO:0016491">
    <property type="term" value="F:oxidoreductase activity"/>
    <property type="evidence" value="ECO:0007669"/>
    <property type="project" value="InterPro"/>
</dbReference>
<dbReference type="PANTHER" id="PTHR33746:SF4">
    <property type="entry name" value="RUBRERYTHRIN"/>
    <property type="match status" value="1"/>
</dbReference>
<dbReference type="InterPro" id="IPR003251">
    <property type="entry name" value="Rr_diiron-bd_dom"/>
</dbReference>
<dbReference type="GO" id="GO:0046872">
    <property type="term" value="F:metal ion binding"/>
    <property type="evidence" value="ECO:0007669"/>
    <property type="project" value="InterPro"/>
</dbReference>
<dbReference type="KEGG" id="mseo:MSEO_47400"/>
<feature type="compositionally biased region" description="Low complexity" evidence="1">
    <location>
        <begin position="31"/>
        <end position="42"/>
    </location>
</feature>
<feature type="signal peptide" evidence="2">
    <location>
        <begin position="1"/>
        <end position="25"/>
    </location>
</feature>
<dbReference type="CDD" id="cd01041">
    <property type="entry name" value="Rubrerythrin"/>
    <property type="match status" value="1"/>
</dbReference>
<evidence type="ECO:0000313" key="4">
    <source>
        <dbReference type="EMBL" id="BBY04241.1"/>
    </source>
</evidence>
<dbReference type="InterPro" id="IPR052753">
    <property type="entry name" value="Rbr2/Nigerythrin"/>
</dbReference>
<dbReference type="PANTHER" id="PTHR33746">
    <property type="entry name" value="RUBRERYTHRIN"/>
    <property type="match status" value="1"/>
</dbReference>
<accession>A0A7I7P5T1</accession>
<feature type="domain" description="Ferritin-like diiron" evidence="3">
    <location>
        <begin position="186"/>
        <end position="314"/>
    </location>
</feature>
<dbReference type="EMBL" id="AP022582">
    <property type="protein sequence ID" value="BBY04241.1"/>
    <property type="molecule type" value="Genomic_DNA"/>
</dbReference>
<feature type="domain" description="Ferritin-like diiron" evidence="3">
    <location>
        <begin position="34"/>
        <end position="165"/>
    </location>
</feature>
<dbReference type="Gene3D" id="1.20.1260.10">
    <property type="match status" value="3"/>
</dbReference>
<dbReference type="PROSITE" id="PS51257">
    <property type="entry name" value="PROKAR_LIPOPROTEIN"/>
    <property type="match status" value="1"/>
</dbReference>
<evidence type="ECO:0000313" key="5">
    <source>
        <dbReference type="Proteomes" id="UP000466632"/>
    </source>
</evidence>
<name>A0A7I7P5T1_9MYCO</name>
<dbReference type="RefSeq" id="WP_197745717.1">
    <property type="nucleotide sequence ID" value="NZ_AP022582.1"/>
</dbReference>
<gene>
    <name evidence="4" type="ORF">MSEO_47400</name>
</gene>
<dbReference type="InterPro" id="IPR012347">
    <property type="entry name" value="Ferritin-like"/>
</dbReference>
<proteinExistence type="predicted"/>
<dbReference type="InterPro" id="IPR009040">
    <property type="entry name" value="Ferritin-like_diiron"/>
</dbReference>
<evidence type="ECO:0000256" key="1">
    <source>
        <dbReference type="SAM" id="MobiDB-lite"/>
    </source>
</evidence>
<dbReference type="SUPFAM" id="SSF47240">
    <property type="entry name" value="Ferritin-like"/>
    <property type="match status" value="2"/>
</dbReference>
<evidence type="ECO:0000256" key="2">
    <source>
        <dbReference type="SAM" id="SignalP"/>
    </source>
</evidence>
<dbReference type="Proteomes" id="UP000466632">
    <property type="component" value="Chromosome"/>
</dbReference>
<feature type="chain" id="PRO_5038863401" description="Ferritin-like diiron domain-containing protein" evidence="2">
    <location>
        <begin position="26"/>
        <end position="314"/>
    </location>
</feature>
<dbReference type="InterPro" id="IPR009078">
    <property type="entry name" value="Ferritin-like_SF"/>
</dbReference>
<sequence length="314" mass="32748">MYQAKWFQVVVCTAALLVTACSSHPAPPASSSPSPLADSTRSNALSAMHGEALAHAKYLAYATQAQQAGRAQAAQDFTNAAQTEHMDHFAREADLVGLGSDIAANLRDAINGETTETNSMYPGFAKQATADNDPAAASAFSEIGTDEAAHLKDFQAALNAVSNPGGGASVPAGATPAPAAITAGPARSSGATLANLRTAMQGEAFAYAKYMRYADQARRDGNPAVAQLFTNAANFELNEHFAMLATLAGLVATDTNANLQDAINGEQHEADVMYPDYARQADQAGNPQAANLFREIAGDEKIHQQTFQKALTAS</sequence>
<dbReference type="AlphaFoldDB" id="A0A7I7P5T1"/>
<dbReference type="PROSITE" id="PS50905">
    <property type="entry name" value="FERRITIN_LIKE"/>
    <property type="match status" value="2"/>
</dbReference>
<dbReference type="Pfam" id="PF02915">
    <property type="entry name" value="Rubrerythrin"/>
    <property type="match status" value="2"/>
</dbReference>
<reference evidence="4 5" key="1">
    <citation type="journal article" date="2019" name="Emerg. Microbes Infect.">
        <title>Comprehensive subspecies identification of 175 nontuberculous mycobacteria species based on 7547 genomic profiles.</title>
        <authorList>
            <person name="Matsumoto Y."/>
            <person name="Kinjo T."/>
            <person name="Motooka D."/>
            <person name="Nabeya D."/>
            <person name="Jung N."/>
            <person name="Uechi K."/>
            <person name="Horii T."/>
            <person name="Iida T."/>
            <person name="Fujita J."/>
            <person name="Nakamura S."/>
        </authorList>
    </citation>
    <scope>NUCLEOTIDE SEQUENCE [LARGE SCALE GENOMIC DNA]</scope>
    <source>
        <strain evidence="4 5">JCM 16018</strain>
    </source>
</reference>